<evidence type="ECO:0000313" key="7">
    <source>
        <dbReference type="Proteomes" id="UP000244722"/>
    </source>
</evidence>
<evidence type="ECO:0000256" key="3">
    <source>
        <dbReference type="ARBA" id="ARBA00022763"/>
    </source>
</evidence>
<accession>A0A2T6ZJA0</accession>
<dbReference type="GO" id="GO:0030896">
    <property type="term" value="C:checkpoint clamp complex"/>
    <property type="evidence" value="ECO:0007669"/>
    <property type="project" value="TreeGrafter"/>
</dbReference>
<dbReference type="STRING" id="42251.A0A2T6ZJA0"/>
<comment type="caution">
    <text evidence="6">The sequence shown here is derived from an EMBL/GenBank/DDBJ whole genome shotgun (WGS) entry which is preliminary data.</text>
</comment>
<feature type="non-terminal residue" evidence="6">
    <location>
        <position position="344"/>
    </location>
</feature>
<dbReference type="PRINTS" id="PR01245">
    <property type="entry name" value="RAD1REC1"/>
</dbReference>
<dbReference type="PANTHER" id="PTHR10870">
    <property type="entry name" value="CELL CYCLE CHECKPOINT PROTEIN RAD1"/>
    <property type="match status" value="1"/>
</dbReference>
<evidence type="ECO:0000256" key="4">
    <source>
        <dbReference type="ARBA" id="ARBA00023204"/>
    </source>
</evidence>
<dbReference type="InterPro" id="IPR046938">
    <property type="entry name" value="DNA_clamp_sf"/>
</dbReference>
<dbReference type="PANTHER" id="PTHR10870:SF0">
    <property type="entry name" value="CELL CYCLE CHECKPOINT PROTEIN RAD1"/>
    <property type="match status" value="1"/>
</dbReference>
<protein>
    <submittedName>
        <fullName evidence="6">Rad1/Rec1/Rad17</fullName>
    </submittedName>
</protein>
<keyword evidence="3" id="KW-0227">DNA damage</keyword>
<evidence type="ECO:0000313" key="6">
    <source>
        <dbReference type="EMBL" id="PUU75553.1"/>
    </source>
</evidence>
<comment type="similarity">
    <text evidence="2">Belongs to the rad1 family.</text>
</comment>
<dbReference type="InterPro" id="IPR003021">
    <property type="entry name" value="Rad1_Rec1_Rad17"/>
</dbReference>
<dbReference type="GO" id="GO:0006281">
    <property type="term" value="P:DNA repair"/>
    <property type="evidence" value="ECO:0007669"/>
    <property type="project" value="UniProtKB-KW"/>
</dbReference>
<dbReference type="GO" id="GO:0000077">
    <property type="term" value="P:DNA damage checkpoint signaling"/>
    <property type="evidence" value="ECO:0007669"/>
    <property type="project" value="InterPro"/>
</dbReference>
<dbReference type="OrthoDB" id="337581at2759"/>
<keyword evidence="4" id="KW-0234">DNA repair</keyword>
<sequence length="344" mass="36711">MSQTQENPAPPPLFTALTTSSRQILTLLKCIGFQSKAQLQISADGLRVTVEDSHVMQGHAFIDKNLFTTYTFHPPPHLTENLEEDEDPVIQFGISLTALLECLQIFGGGDAGGGGGGKWRGSGGRAGGGGEGWSGGTAGVSAFDHSLLRIAGTCRFLYEEGGPLCLILEESPITTTCELTTYTPAPLPDIPLSPTLTRKIILKSSLLYDAITELSSSSTHPSSSSFLVVSTSPTPPHFTLSSTSPLGTTTVEFSNDGELLETFMVSRRAKDVYRFDLVRHARGAMAVATKVSVRSDQGGVLSLQFMVEWEGRASFVDFRFLGVDDREGGGGGWGENAEEEGEGE</sequence>
<keyword evidence="7" id="KW-1185">Reference proteome</keyword>
<reference evidence="6 7" key="1">
    <citation type="submission" date="2017-04" db="EMBL/GenBank/DDBJ databases">
        <title>Draft genome sequence of Tuber borchii Vittad., a whitish edible truffle.</title>
        <authorList>
            <consortium name="DOE Joint Genome Institute"/>
            <person name="Murat C."/>
            <person name="Kuo A."/>
            <person name="Barry K.W."/>
            <person name="Clum A."/>
            <person name="Dockter R.B."/>
            <person name="Fauchery L."/>
            <person name="Iotti M."/>
            <person name="Kohler A."/>
            <person name="Labutti K."/>
            <person name="Lindquist E.A."/>
            <person name="Lipzen A."/>
            <person name="Ohm R.A."/>
            <person name="Wang M."/>
            <person name="Grigoriev I.V."/>
            <person name="Zambonelli A."/>
            <person name="Martin F.M."/>
        </authorList>
    </citation>
    <scope>NUCLEOTIDE SEQUENCE [LARGE SCALE GENOMIC DNA]</scope>
    <source>
        <strain evidence="6 7">Tbo3840</strain>
    </source>
</reference>
<name>A0A2T6ZJA0_TUBBO</name>
<dbReference type="SUPFAM" id="SSF55979">
    <property type="entry name" value="DNA clamp"/>
    <property type="match status" value="1"/>
</dbReference>
<proteinExistence type="inferred from homology"/>
<dbReference type="Gene3D" id="3.70.10.10">
    <property type="match status" value="1"/>
</dbReference>
<organism evidence="6 7">
    <name type="scientific">Tuber borchii</name>
    <name type="common">White truffle</name>
    <dbReference type="NCBI Taxonomy" id="42251"/>
    <lineage>
        <taxon>Eukaryota</taxon>
        <taxon>Fungi</taxon>
        <taxon>Dikarya</taxon>
        <taxon>Ascomycota</taxon>
        <taxon>Pezizomycotina</taxon>
        <taxon>Pezizomycetes</taxon>
        <taxon>Pezizales</taxon>
        <taxon>Tuberaceae</taxon>
        <taxon>Tuber</taxon>
    </lineage>
</organism>
<dbReference type="Proteomes" id="UP000244722">
    <property type="component" value="Unassembled WGS sequence"/>
</dbReference>
<dbReference type="AlphaFoldDB" id="A0A2T6ZJA0"/>
<comment type="subcellular location">
    <subcellularLocation>
        <location evidence="1">Nucleus</location>
    </subcellularLocation>
</comment>
<keyword evidence="5" id="KW-0539">Nucleus</keyword>
<dbReference type="EMBL" id="NESQ01000225">
    <property type="protein sequence ID" value="PUU75553.1"/>
    <property type="molecule type" value="Genomic_DNA"/>
</dbReference>
<gene>
    <name evidence="6" type="ORF">B9Z19DRAFT_890985</name>
</gene>
<evidence type="ECO:0000256" key="1">
    <source>
        <dbReference type="ARBA" id="ARBA00004123"/>
    </source>
</evidence>
<evidence type="ECO:0000256" key="2">
    <source>
        <dbReference type="ARBA" id="ARBA00010991"/>
    </source>
</evidence>
<dbReference type="Pfam" id="PF02144">
    <property type="entry name" value="Rad1"/>
    <property type="match status" value="1"/>
</dbReference>
<evidence type="ECO:0000256" key="5">
    <source>
        <dbReference type="ARBA" id="ARBA00023242"/>
    </source>
</evidence>